<dbReference type="PANTHER" id="PTHR21143:SF121">
    <property type="entry name" value="GUSTATORY AND ODORANT RECEPTOR 21A"/>
    <property type="match status" value="1"/>
</dbReference>
<evidence type="ECO:0000256" key="5">
    <source>
        <dbReference type="ARBA" id="ARBA00023136"/>
    </source>
</evidence>
<keyword evidence="6 8" id="KW-0675">Receptor</keyword>
<dbReference type="EMBL" id="KK852535">
    <property type="protein sequence ID" value="KDR21836.1"/>
    <property type="molecule type" value="Genomic_DNA"/>
</dbReference>
<keyword evidence="4 8" id="KW-1133">Transmembrane helix</keyword>
<dbReference type="GO" id="GO:0030425">
    <property type="term" value="C:dendrite"/>
    <property type="evidence" value="ECO:0007669"/>
    <property type="project" value="TreeGrafter"/>
</dbReference>
<dbReference type="GO" id="GO:0005886">
    <property type="term" value="C:plasma membrane"/>
    <property type="evidence" value="ECO:0007669"/>
    <property type="project" value="UniProtKB-SubCell"/>
</dbReference>
<proteinExistence type="inferred from homology"/>
<dbReference type="InParanoid" id="A0A067RD77"/>
<evidence type="ECO:0000256" key="6">
    <source>
        <dbReference type="ARBA" id="ARBA00023170"/>
    </source>
</evidence>
<dbReference type="STRING" id="136037.A0A067RD77"/>
<dbReference type="eggNOG" id="ENOG502SPS2">
    <property type="taxonomic scope" value="Eukaryota"/>
</dbReference>
<evidence type="ECO:0000256" key="1">
    <source>
        <dbReference type="ARBA" id="ARBA00004651"/>
    </source>
</evidence>
<feature type="transmembrane region" description="Helical" evidence="8">
    <location>
        <begin position="184"/>
        <end position="204"/>
    </location>
</feature>
<protein>
    <recommendedName>
        <fullName evidence="8">Gustatory receptor</fullName>
    </recommendedName>
</protein>
<feature type="transmembrane region" description="Helical" evidence="8">
    <location>
        <begin position="91"/>
        <end position="110"/>
    </location>
</feature>
<feature type="transmembrane region" description="Helical" evidence="8">
    <location>
        <begin position="122"/>
        <end position="148"/>
    </location>
</feature>
<keyword evidence="7 8" id="KW-0807">Transducer</keyword>
<dbReference type="OMA" id="LPPISIW"/>
<evidence type="ECO:0000256" key="8">
    <source>
        <dbReference type="RuleBase" id="RU363108"/>
    </source>
</evidence>
<dbReference type="PANTHER" id="PTHR21143">
    <property type="entry name" value="INVERTEBRATE GUSTATORY RECEPTOR"/>
    <property type="match status" value="1"/>
</dbReference>
<evidence type="ECO:0000256" key="4">
    <source>
        <dbReference type="ARBA" id="ARBA00022989"/>
    </source>
</evidence>
<gene>
    <name evidence="9" type="ORF">L798_03483</name>
</gene>
<dbReference type="GO" id="GO:0050909">
    <property type="term" value="P:sensory perception of taste"/>
    <property type="evidence" value="ECO:0007669"/>
    <property type="project" value="InterPro"/>
</dbReference>
<feature type="transmembrane region" description="Helical" evidence="8">
    <location>
        <begin position="210"/>
        <end position="232"/>
    </location>
</feature>
<evidence type="ECO:0000256" key="7">
    <source>
        <dbReference type="ARBA" id="ARBA00023224"/>
    </source>
</evidence>
<comment type="similarity">
    <text evidence="8">Belongs to the insect chemoreceptor superfamily. Gustatory receptor (GR) family.</text>
</comment>
<feature type="transmembrane region" description="Helical" evidence="8">
    <location>
        <begin position="315"/>
        <end position="334"/>
    </location>
</feature>
<dbReference type="AlphaFoldDB" id="A0A067RD77"/>
<reference evidence="9 10" key="1">
    <citation type="journal article" date="2014" name="Nat. Commun.">
        <title>Molecular traces of alternative social organization in a termite genome.</title>
        <authorList>
            <person name="Terrapon N."/>
            <person name="Li C."/>
            <person name="Robertson H.M."/>
            <person name="Ji L."/>
            <person name="Meng X."/>
            <person name="Booth W."/>
            <person name="Chen Z."/>
            <person name="Childers C.P."/>
            <person name="Glastad K.M."/>
            <person name="Gokhale K."/>
            <person name="Gowin J."/>
            <person name="Gronenberg W."/>
            <person name="Hermansen R.A."/>
            <person name="Hu H."/>
            <person name="Hunt B.G."/>
            <person name="Huylmans A.K."/>
            <person name="Khalil S.M."/>
            <person name="Mitchell R.D."/>
            <person name="Munoz-Torres M.C."/>
            <person name="Mustard J.A."/>
            <person name="Pan H."/>
            <person name="Reese J.T."/>
            <person name="Scharf M.E."/>
            <person name="Sun F."/>
            <person name="Vogel H."/>
            <person name="Xiao J."/>
            <person name="Yang W."/>
            <person name="Yang Z."/>
            <person name="Yang Z."/>
            <person name="Zhou J."/>
            <person name="Zhu J."/>
            <person name="Brent C.S."/>
            <person name="Elsik C.G."/>
            <person name="Goodisman M.A."/>
            <person name="Liberles D.A."/>
            <person name="Roe R.M."/>
            <person name="Vargo E.L."/>
            <person name="Vilcinskas A."/>
            <person name="Wang J."/>
            <person name="Bornberg-Bauer E."/>
            <person name="Korb J."/>
            <person name="Zhang G."/>
            <person name="Liebig J."/>
        </authorList>
    </citation>
    <scope>NUCLEOTIDE SEQUENCE [LARGE SCALE GENOMIC DNA]</scope>
    <source>
        <tissue evidence="9">Whole organism</tissue>
    </source>
</reference>
<dbReference type="Proteomes" id="UP000027135">
    <property type="component" value="Unassembled WGS sequence"/>
</dbReference>
<comment type="caution">
    <text evidence="8">Lacks conserved residue(s) required for the propagation of feature annotation.</text>
</comment>
<comment type="function">
    <text evidence="8">Gustatory receptor which mediates acceptance or avoidance behavior, depending on its substrates.</text>
</comment>
<evidence type="ECO:0000256" key="2">
    <source>
        <dbReference type="ARBA" id="ARBA00022475"/>
    </source>
</evidence>
<comment type="subcellular location">
    <subcellularLocation>
        <location evidence="1 8">Cell membrane</location>
        <topology evidence="1 8">Multi-pass membrane protein</topology>
    </subcellularLocation>
</comment>
<sequence>MVSKQQKFLPKERVRVGLQDTLPTISEIGSKFCIGNPEELPPISIWKDTDVSSEFFHNQLKPLFITMRVFGLFPITLPSRGGPTFELFSSIMAYSMCIYAVTTVIVCFIVGDLSSVLFSEKIDFLTTIFYSMLILVMFISISSPVLLWLDASNYVHYINKWTEFQMLFLKVTRNTLSLNVKKRCIFHAFCCSISGIAAIQFHFFNPHLRIWQIPGFFSLITLVNCFVAIWVTTCETLSTAGKSLSRNFKEELRRKRYTAQSIGQYRILWLRLSQLVSRSGGAMEKTSCLFFAVHLFIMTMSLYGFLYGITSMTEIPVQSIGMGIASAIAGSAYFRVCNAAHKVHLNVKTEIKEQLKFVMSSRERQDVLIEVNAFLNTISSNPPVISVAGFFDVNREMLRSHASTVVTYMIVLLQFNMGQPNDRQMNATQNTIK</sequence>
<name>A0A067RD77_ZOONE</name>
<feature type="transmembrane region" description="Helical" evidence="8">
    <location>
        <begin position="288"/>
        <end position="309"/>
    </location>
</feature>
<evidence type="ECO:0000256" key="3">
    <source>
        <dbReference type="ARBA" id="ARBA00022692"/>
    </source>
</evidence>
<dbReference type="InterPro" id="IPR013604">
    <property type="entry name" value="7TM_chemorcpt"/>
</dbReference>
<dbReference type="GO" id="GO:0007165">
    <property type="term" value="P:signal transduction"/>
    <property type="evidence" value="ECO:0007669"/>
    <property type="project" value="UniProtKB-KW"/>
</dbReference>
<dbReference type="Pfam" id="PF08395">
    <property type="entry name" value="7tm_7"/>
    <property type="match status" value="1"/>
</dbReference>
<keyword evidence="2 8" id="KW-1003">Cell membrane</keyword>
<keyword evidence="5 8" id="KW-0472">Membrane</keyword>
<evidence type="ECO:0000313" key="10">
    <source>
        <dbReference type="Proteomes" id="UP000027135"/>
    </source>
</evidence>
<evidence type="ECO:0000313" key="9">
    <source>
        <dbReference type="EMBL" id="KDR21836.1"/>
    </source>
</evidence>
<organism evidence="9 10">
    <name type="scientific">Zootermopsis nevadensis</name>
    <name type="common">Dampwood termite</name>
    <dbReference type="NCBI Taxonomy" id="136037"/>
    <lineage>
        <taxon>Eukaryota</taxon>
        <taxon>Metazoa</taxon>
        <taxon>Ecdysozoa</taxon>
        <taxon>Arthropoda</taxon>
        <taxon>Hexapoda</taxon>
        <taxon>Insecta</taxon>
        <taxon>Pterygota</taxon>
        <taxon>Neoptera</taxon>
        <taxon>Polyneoptera</taxon>
        <taxon>Dictyoptera</taxon>
        <taxon>Blattodea</taxon>
        <taxon>Blattoidea</taxon>
        <taxon>Termitoidae</taxon>
        <taxon>Termopsidae</taxon>
        <taxon>Zootermopsis</taxon>
    </lineage>
</organism>
<keyword evidence="3 8" id="KW-0812">Transmembrane</keyword>
<accession>A0A067RD77</accession>
<keyword evidence="10" id="KW-1185">Reference proteome</keyword>
<dbReference type="GO" id="GO:0043025">
    <property type="term" value="C:neuronal cell body"/>
    <property type="evidence" value="ECO:0007669"/>
    <property type="project" value="TreeGrafter"/>
</dbReference>
<dbReference type="GO" id="GO:0030424">
    <property type="term" value="C:axon"/>
    <property type="evidence" value="ECO:0007669"/>
    <property type="project" value="TreeGrafter"/>
</dbReference>